<dbReference type="Proteomes" id="UP001412239">
    <property type="component" value="Unassembled WGS sequence"/>
</dbReference>
<reference evidence="1" key="1">
    <citation type="submission" date="2015-10" db="EMBL/GenBank/DDBJ databases">
        <authorList>
            <person name="Regsiter A."/>
            <person name="william w."/>
        </authorList>
    </citation>
    <scope>NUCLEOTIDE SEQUENCE</scope>
    <source>
        <strain evidence="1">Montdore</strain>
    </source>
</reference>
<evidence type="ECO:0000313" key="1">
    <source>
        <dbReference type="EMBL" id="CUS15204.1"/>
    </source>
</evidence>
<name>A0A292Q718_9PEZI</name>
<sequence length="266" mass="28903">MPSIHYLPTGLIRTLPDGNSEELCFVLVVDDDMGMTIATRTYTMMPATGGSRVPTHSTRFSPNADLVSSPMGMAILRGEPITTVCEQFVKLEVEEKEEKKKGIEEGKELGIPLRGPFESTGTPLLAVGQLVEEGELAYDAGRDSIVTDDYPEECVEEYPIGPPPSPAITATHSPISPHPQWLGGLSLSPSVPCPIYVSKFFPQPDVRSLTIAERRVRTRLAGEPTAGQTVRFPPERINVALAEGVWAEDNPGLVPVRGREPELLCD</sequence>
<protein>
    <submittedName>
        <fullName evidence="1">Uncharacterized protein</fullName>
    </submittedName>
</protein>
<keyword evidence="2" id="KW-1185">Reference proteome</keyword>
<dbReference type="EMBL" id="LN890949">
    <property type="protein sequence ID" value="CUS15204.1"/>
    <property type="molecule type" value="Genomic_DNA"/>
</dbReference>
<proteinExistence type="predicted"/>
<dbReference type="AlphaFoldDB" id="A0A292Q718"/>
<gene>
    <name evidence="1" type="ORF">GSTUAT00000671001</name>
</gene>
<evidence type="ECO:0000313" key="2">
    <source>
        <dbReference type="Proteomes" id="UP001412239"/>
    </source>
</evidence>
<accession>A0A292Q718</accession>
<organism evidence="1 2">
    <name type="scientific">Tuber aestivum</name>
    <name type="common">summer truffle</name>
    <dbReference type="NCBI Taxonomy" id="59557"/>
    <lineage>
        <taxon>Eukaryota</taxon>
        <taxon>Fungi</taxon>
        <taxon>Dikarya</taxon>
        <taxon>Ascomycota</taxon>
        <taxon>Pezizomycotina</taxon>
        <taxon>Pezizomycetes</taxon>
        <taxon>Pezizales</taxon>
        <taxon>Tuberaceae</taxon>
        <taxon>Tuber</taxon>
    </lineage>
</organism>